<keyword evidence="5" id="KW-1185">Reference proteome</keyword>
<accession>A0ABQ1FLU5</accession>
<keyword evidence="2" id="KW-0472">Membrane</keyword>
<feature type="transmembrane region" description="Helical" evidence="2">
    <location>
        <begin position="81"/>
        <end position="102"/>
    </location>
</feature>
<evidence type="ECO:0008006" key="6">
    <source>
        <dbReference type="Google" id="ProtNLM"/>
    </source>
</evidence>
<keyword evidence="2" id="KW-0812">Transmembrane</keyword>
<dbReference type="RefSeq" id="WP_094093641.1">
    <property type="nucleotide sequence ID" value="NZ_BMHF01000001.1"/>
</dbReference>
<organism evidence="4 5">
    <name type="scientific">Paenibacillus physcomitrellae</name>
    <dbReference type="NCBI Taxonomy" id="1619311"/>
    <lineage>
        <taxon>Bacteria</taxon>
        <taxon>Bacillati</taxon>
        <taxon>Bacillota</taxon>
        <taxon>Bacilli</taxon>
        <taxon>Bacillales</taxon>
        <taxon>Paenibacillaceae</taxon>
        <taxon>Paenibacillus</taxon>
    </lineage>
</organism>
<reference evidence="5" key="1">
    <citation type="journal article" date="2019" name="Int. J. Syst. Evol. Microbiol.">
        <title>The Global Catalogue of Microorganisms (GCM) 10K type strain sequencing project: providing services to taxonomists for standard genome sequencing and annotation.</title>
        <authorList>
            <consortium name="The Broad Institute Genomics Platform"/>
            <consortium name="The Broad Institute Genome Sequencing Center for Infectious Disease"/>
            <person name="Wu L."/>
            <person name="Ma J."/>
        </authorList>
    </citation>
    <scope>NUCLEOTIDE SEQUENCE [LARGE SCALE GENOMIC DNA]</scope>
    <source>
        <strain evidence="5">CGMCC 1.15044</strain>
    </source>
</reference>
<feature type="chain" id="PRO_5045397735" description="Preprotein translocase subunit Tim44" evidence="3">
    <location>
        <begin position="20"/>
        <end position="145"/>
    </location>
</feature>
<dbReference type="PANTHER" id="PTHR41542:SF1">
    <property type="entry name" value="BLL5807 PROTEIN"/>
    <property type="match status" value="1"/>
</dbReference>
<feature type="transmembrane region" description="Helical" evidence="2">
    <location>
        <begin position="108"/>
        <end position="129"/>
    </location>
</feature>
<gene>
    <name evidence="4" type="ORF">GCM10010917_01240</name>
</gene>
<name>A0ABQ1FLU5_9BACL</name>
<dbReference type="PANTHER" id="PTHR41542">
    <property type="entry name" value="BLL5807 PROTEIN"/>
    <property type="match status" value="1"/>
</dbReference>
<evidence type="ECO:0000313" key="4">
    <source>
        <dbReference type="EMBL" id="GGA20352.1"/>
    </source>
</evidence>
<feature type="compositionally biased region" description="Low complexity" evidence="1">
    <location>
        <begin position="42"/>
        <end position="65"/>
    </location>
</feature>
<dbReference type="EMBL" id="BMHF01000001">
    <property type="protein sequence ID" value="GGA20352.1"/>
    <property type="molecule type" value="Genomic_DNA"/>
</dbReference>
<keyword evidence="3" id="KW-0732">Signal</keyword>
<evidence type="ECO:0000313" key="5">
    <source>
        <dbReference type="Proteomes" id="UP000609323"/>
    </source>
</evidence>
<keyword evidence="2" id="KW-1133">Transmembrane helix</keyword>
<sequence length="145" mass="15334">MLKKIVMVVMAFTLFFAFTIQDNVDAKGRIGGGYKSGVKSHTTTPNKSTTTDNVSKSGTTSSTKGTAGTTANRGFFSGGSFMKGLMIGGLSGLLFGSLFAGMGGFGNLLGLAVNIFAIYLIIVIAAALFRRFTRPRKPDPRDGRY</sequence>
<proteinExistence type="predicted"/>
<evidence type="ECO:0000256" key="3">
    <source>
        <dbReference type="SAM" id="SignalP"/>
    </source>
</evidence>
<feature type="region of interest" description="Disordered" evidence="1">
    <location>
        <begin position="37"/>
        <end position="65"/>
    </location>
</feature>
<dbReference type="Proteomes" id="UP000609323">
    <property type="component" value="Unassembled WGS sequence"/>
</dbReference>
<evidence type="ECO:0000256" key="2">
    <source>
        <dbReference type="SAM" id="Phobius"/>
    </source>
</evidence>
<feature type="signal peptide" evidence="3">
    <location>
        <begin position="1"/>
        <end position="19"/>
    </location>
</feature>
<protein>
    <recommendedName>
        <fullName evidence="6">Preprotein translocase subunit Tim44</fullName>
    </recommendedName>
</protein>
<comment type="caution">
    <text evidence="4">The sequence shown here is derived from an EMBL/GenBank/DDBJ whole genome shotgun (WGS) entry which is preliminary data.</text>
</comment>
<evidence type="ECO:0000256" key="1">
    <source>
        <dbReference type="SAM" id="MobiDB-lite"/>
    </source>
</evidence>